<dbReference type="Pfam" id="PF07348">
    <property type="entry name" value="Syd"/>
    <property type="match status" value="1"/>
</dbReference>
<dbReference type="CDD" id="cd16323">
    <property type="entry name" value="Syd"/>
    <property type="match status" value="1"/>
</dbReference>
<evidence type="ECO:0000256" key="2">
    <source>
        <dbReference type="ARBA" id="ARBA00022519"/>
    </source>
</evidence>
<dbReference type="NCBIfam" id="NF003439">
    <property type="entry name" value="PRK04968.1"/>
    <property type="match status" value="1"/>
</dbReference>
<dbReference type="SUPFAM" id="SSF160631">
    <property type="entry name" value="SMI1/KNR4-like"/>
    <property type="match status" value="1"/>
</dbReference>
<dbReference type="OrthoDB" id="5599437at2"/>
<accession>I1E1S6</accession>
<keyword evidence="3 4" id="KW-0472">Membrane</keyword>
<comment type="function">
    <text evidence="4">Interacts with the SecY protein in vivo. May bind preferentially to an uncomplexed state of SecY, thus functioning either as a chelating agent for excess SecY in the cell or as a regulatory factor that negatively controls the translocase function.</text>
</comment>
<dbReference type="EMBL" id="BAFK01000024">
    <property type="protein sequence ID" value="GAB60254.1"/>
    <property type="molecule type" value="Genomic_DNA"/>
</dbReference>
<name>I1E1S6_9GAMM</name>
<dbReference type="Gene3D" id="3.40.1580.20">
    <property type="entry name" value="Syd protein"/>
    <property type="match status" value="1"/>
</dbReference>
<dbReference type="RefSeq" id="WP_008223643.1">
    <property type="nucleotide sequence ID" value="NZ_BAFK01000024.1"/>
</dbReference>
<comment type="similarity">
    <text evidence="4">Belongs to the Syd family.</text>
</comment>
<keyword evidence="6" id="KW-1185">Reference proteome</keyword>
<proteinExistence type="inferred from homology"/>
<protein>
    <recommendedName>
        <fullName evidence="4">Protein Syd</fullName>
    </recommendedName>
</protein>
<organism evidence="5 6">
    <name type="scientific">Rheinheimera nanhaiensis E407-8</name>
    <dbReference type="NCBI Taxonomy" id="562729"/>
    <lineage>
        <taxon>Bacteria</taxon>
        <taxon>Pseudomonadati</taxon>
        <taxon>Pseudomonadota</taxon>
        <taxon>Gammaproteobacteria</taxon>
        <taxon>Chromatiales</taxon>
        <taxon>Chromatiaceae</taxon>
        <taxon>Rheinheimera</taxon>
    </lineage>
</organism>
<keyword evidence="1 4" id="KW-1003">Cell membrane</keyword>
<dbReference type="GO" id="GO:0009898">
    <property type="term" value="C:cytoplasmic side of plasma membrane"/>
    <property type="evidence" value="ECO:0007669"/>
    <property type="project" value="InterPro"/>
</dbReference>
<comment type="subcellular location">
    <subcellularLocation>
        <location evidence="4">Cell inner membrane</location>
        <topology evidence="4">Peripheral membrane protein</topology>
        <orientation evidence="4">Cytoplasmic side</orientation>
    </subcellularLocation>
    <text evidence="4">Loosely associated with the cytoplasmic side of the inner membrane, probably via SecY.</text>
</comment>
<dbReference type="InterPro" id="IPR037883">
    <property type="entry name" value="Knr4/Smi1-like_sf"/>
</dbReference>
<dbReference type="Proteomes" id="UP000004374">
    <property type="component" value="Unassembled WGS sequence"/>
</dbReference>
<comment type="caution">
    <text evidence="5">The sequence shown here is derived from an EMBL/GenBank/DDBJ whole genome shotgun (WGS) entry which is preliminary data.</text>
</comment>
<sequence>MSLTDIYHDFVKRWQDWQNSQQQPLMTWADPASPSPCQLGDIQHNQVRWQPVKQAQPANFANIEQALELELHTDIKTFYQLYFGAGLSAQHPRGKLMLLMVWNDDDVKRLQENIIGHIIMKRRLKQRETVFFATTEDDDILLSVLNSSGEVYLEHVGQEVKEKLADNLAQFLCQLTPCTLEGL</sequence>
<evidence type="ECO:0000256" key="4">
    <source>
        <dbReference type="HAMAP-Rule" id="MF_01104"/>
    </source>
</evidence>
<dbReference type="InterPro" id="IPR038228">
    <property type="entry name" value="Syd_sf"/>
</dbReference>
<evidence type="ECO:0000313" key="6">
    <source>
        <dbReference type="Proteomes" id="UP000004374"/>
    </source>
</evidence>
<gene>
    <name evidence="4 5" type="primary">syd</name>
    <name evidence="5" type="ORF">RNAN_3273</name>
</gene>
<dbReference type="AlphaFoldDB" id="I1E1S6"/>
<reference evidence="5 6" key="1">
    <citation type="journal article" date="2012" name="J. Bacteriol.">
        <title>Genome Sequence of the Protease-Producing Bacterium Rheinheimera nanhaiensis E407-8T, Isolated from Deep-Sea Sediment of the South China Sea.</title>
        <authorList>
            <person name="Zhang X.-Y."/>
            <person name="Zhang Y.-J."/>
            <person name="Qin Q.-L."/>
            <person name="Xie B.-B."/>
            <person name="Chen X.-L."/>
            <person name="Zhou B.-C."/>
            <person name="Zhang Y.-Z."/>
        </authorList>
    </citation>
    <scope>NUCLEOTIDE SEQUENCE [LARGE SCALE GENOMIC DNA]</scope>
    <source>
        <strain evidence="5 6">E407-8</strain>
    </source>
</reference>
<evidence type="ECO:0000313" key="5">
    <source>
        <dbReference type="EMBL" id="GAB60254.1"/>
    </source>
</evidence>
<keyword evidence="2 4" id="KW-0997">Cell inner membrane</keyword>
<dbReference type="HAMAP" id="MF_01104">
    <property type="entry name" value="Syd"/>
    <property type="match status" value="1"/>
</dbReference>
<evidence type="ECO:0000256" key="3">
    <source>
        <dbReference type="ARBA" id="ARBA00023136"/>
    </source>
</evidence>
<dbReference type="InterPro" id="IPR009948">
    <property type="entry name" value="Syd"/>
</dbReference>
<dbReference type="STRING" id="562729.RNAN_3273"/>
<evidence type="ECO:0000256" key="1">
    <source>
        <dbReference type="ARBA" id="ARBA00022475"/>
    </source>
</evidence>